<feature type="domain" description="Helicase C-terminal" evidence="19">
    <location>
        <begin position="254"/>
        <end position="432"/>
    </location>
</feature>
<evidence type="ECO:0000256" key="14">
    <source>
        <dbReference type="ARBA" id="ARBA00038750"/>
    </source>
</evidence>
<dbReference type="GO" id="GO:0003723">
    <property type="term" value="F:RNA binding"/>
    <property type="evidence" value="ECO:0007669"/>
    <property type="project" value="UniProtKB-KW"/>
</dbReference>
<evidence type="ECO:0000256" key="17">
    <source>
        <dbReference type="SAM" id="MobiDB-lite"/>
    </source>
</evidence>
<feature type="short sequence motif" description="Q motif" evidence="16">
    <location>
        <begin position="41"/>
        <end position="69"/>
    </location>
</feature>
<dbReference type="PROSITE" id="PS51192">
    <property type="entry name" value="HELICASE_ATP_BIND_1"/>
    <property type="match status" value="1"/>
</dbReference>
<evidence type="ECO:0000256" key="6">
    <source>
        <dbReference type="ARBA" id="ARBA00022806"/>
    </source>
</evidence>
<evidence type="ECO:0000256" key="16">
    <source>
        <dbReference type="PROSITE-ProRule" id="PRU00552"/>
    </source>
</evidence>
<evidence type="ECO:0000259" key="20">
    <source>
        <dbReference type="PROSITE" id="PS51195"/>
    </source>
</evidence>
<keyword evidence="10" id="KW-0811">Translocation</keyword>
<sequence length="467" mass="51319">MTSWDEEVAEESNLNEPSYDVEVTVSDLNNHDTDNPLSSAKTFEDLKLSDEICKGLISMNFKKPSKVQEKALPLLLSSPPRNMIAQSQSGTGKTAAFVIAALSRVDHSKPHQPQALILAPTRELARQIQDVVKTIGQFIPDLVVEAAIPGAVDRAAGVKGSVVVGTPGTVLETIRRRQFDPRGLKMLVIDEADSMLDQQGMGDQCKKVKAVMPKDIQILLFSATFPDRVVKFAEQYAPNANAMRLKQQQLTVRGISQMYMDCPSETDKYDILVKLYGLMTIGSSVIFVKTREAASTIEKKMVADGHKVSALHGAFDGNDRDRLLEEFRAGNTKVLITTNVFARGIDVSSVSMVINYDIPMKGMGDSEPDHETYLHRIGRTGRFGRVGVSISFVSDRKSFQALVDIAKHYDIDLVQLSPDDWDETEEKIHNVINSTRAQAKYNPIDEKAQDGAEDQAQEAAPAPAASA</sequence>
<dbReference type="EMBL" id="LKEA01000033">
    <property type="protein sequence ID" value="ROV96282.1"/>
    <property type="molecule type" value="Genomic_DNA"/>
</dbReference>
<dbReference type="STRING" id="356882.A0A423VZ55"/>
<evidence type="ECO:0000256" key="1">
    <source>
        <dbReference type="ARBA" id="ARBA00004335"/>
    </source>
</evidence>
<comment type="similarity">
    <text evidence="13">Belongs to the DEAD box helicase family. DDX19/DBP5 subfamily.</text>
</comment>
<keyword evidence="4" id="KW-0547">Nucleotide-binding</keyword>
<keyword evidence="5" id="KW-0378">Hydrolase</keyword>
<dbReference type="GO" id="GO:0051028">
    <property type="term" value="P:mRNA transport"/>
    <property type="evidence" value="ECO:0007669"/>
    <property type="project" value="UniProtKB-KW"/>
</dbReference>
<evidence type="ECO:0000256" key="5">
    <source>
        <dbReference type="ARBA" id="ARBA00022801"/>
    </source>
</evidence>
<evidence type="ECO:0000259" key="19">
    <source>
        <dbReference type="PROSITE" id="PS51194"/>
    </source>
</evidence>
<evidence type="ECO:0000256" key="13">
    <source>
        <dbReference type="ARBA" id="ARBA00038143"/>
    </source>
</evidence>
<evidence type="ECO:0000256" key="9">
    <source>
        <dbReference type="ARBA" id="ARBA00022884"/>
    </source>
</evidence>
<dbReference type="PROSITE" id="PS51195">
    <property type="entry name" value="Q_MOTIF"/>
    <property type="match status" value="1"/>
</dbReference>
<dbReference type="InterPro" id="IPR014014">
    <property type="entry name" value="RNA_helicase_DEAD_Q_motif"/>
</dbReference>
<dbReference type="Proteomes" id="UP000283895">
    <property type="component" value="Unassembled WGS sequence"/>
</dbReference>
<dbReference type="AlphaFoldDB" id="A0A423VZ55"/>
<dbReference type="CDD" id="cd17963">
    <property type="entry name" value="DEADc_DDX19_DDX25"/>
    <property type="match status" value="1"/>
</dbReference>
<evidence type="ECO:0000256" key="7">
    <source>
        <dbReference type="ARBA" id="ARBA00022816"/>
    </source>
</evidence>
<dbReference type="InterPro" id="IPR014001">
    <property type="entry name" value="Helicase_ATP-bd"/>
</dbReference>
<evidence type="ECO:0000256" key="8">
    <source>
        <dbReference type="ARBA" id="ARBA00022840"/>
    </source>
</evidence>
<evidence type="ECO:0000256" key="12">
    <source>
        <dbReference type="ARBA" id="ARBA00037213"/>
    </source>
</evidence>
<evidence type="ECO:0000256" key="4">
    <source>
        <dbReference type="ARBA" id="ARBA00022741"/>
    </source>
</evidence>
<dbReference type="InterPro" id="IPR027417">
    <property type="entry name" value="P-loop_NTPase"/>
</dbReference>
<comment type="subcellular location">
    <subcellularLocation>
        <location evidence="1">Nucleus membrane</location>
        <topology evidence="1">Peripheral membrane protein</topology>
        <orientation evidence="1">Cytoplasmic side</orientation>
    </subcellularLocation>
    <subcellularLocation>
        <location evidence="2">Nucleus</location>
        <location evidence="2">Nuclear pore complex</location>
    </subcellularLocation>
</comment>
<name>A0A423VZ55_9PEZI</name>
<dbReference type="PROSITE" id="PS51194">
    <property type="entry name" value="HELICASE_CTER"/>
    <property type="match status" value="1"/>
</dbReference>
<evidence type="ECO:0000259" key="18">
    <source>
        <dbReference type="PROSITE" id="PS51192"/>
    </source>
</evidence>
<keyword evidence="7" id="KW-0509">mRNA transport</keyword>
<dbReference type="GO" id="GO:0003724">
    <property type="term" value="F:RNA helicase activity"/>
    <property type="evidence" value="ECO:0007669"/>
    <property type="project" value="UniProtKB-EC"/>
</dbReference>
<protein>
    <recommendedName>
        <fullName evidence="3">RNA helicase</fullName>
        <ecNumber evidence="3">3.6.4.13</ecNumber>
    </recommendedName>
</protein>
<keyword evidence="7" id="KW-0813">Transport</keyword>
<comment type="function">
    <text evidence="12">ATP-dependent RNA helicase associated with the nuclear pore complex and essential for mRNA export from the nucleus. May participate in a terminal step of mRNA export through the removal of proteins that accompany mRNA through the nucleopore complex. May also be involved in early transcription.</text>
</comment>
<keyword evidence="8" id="KW-0067">ATP-binding</keyword>
<reference evidence="21 22" key="1">
    <citation type="submission" date="2015-09" db="EMBL/GenBank/DDBJ databases">
        <title>Host preference determinants of Valsa canker pathogens revealed by comparative genomics.</title>
        <authorList>
            <person name="Yin Z."/>
            <person name="Huang L."/>
        </authorList>
    </citation>
    <scope>NUCLEOTIDE SEQUENCE [LARGE SCALE GENOMIC DNA]</scope>
    <source>
        <strain evidence="21 22">03-1</strain>
    </source>
</reference>
<evidence type="ECO:0000256" key="2">
    <source>
        <dbReference type="ARBA" id="ARBA00004567"/>
    </source>
</evidence>
<dbReference type="InterPro" id="IPR011545">
    <property type="entry name" value="DEAD/DEAH_box_helicase_dom"/>
</dbReference>
<accession>A0A423VZ55</accession>
<comment type="caution">
    <text evidence="21">The sequence shown here is derived from an EMBL/GenBank/DDBJ whole genome shotgun (WGS) entry which is preliminary data.</text>
</comment>
<evidence type="ECO:0000256" key="15">
    <source>
        <dbReference type="ARBA" id="ARBA00047984"/>
    </source>
</evidence>
<dbReference type="OrthoDB" id="10265785at2759"/>
<dbReference type="Pfam" id="PF00271">
    <property type="entry name" value="Helicase_C"/>
    <property type="match status" value="1"/>
</dbReference>
<dbReference type="GO" id="GO:0016787">
    <property type="term" value="F:hydrolase activity"/>
    <property type="evidence" value="ECO:0007669"/>
    <property type="project" value="UniProtKB-KW"/>
</dbReference>
<keyword evidence="11" id="KW-0906">Nuclear pore complex</keyword>
<evidence type="ECO:0000256" key="10">
    <source>
        <dbReference type="ARBA" id="ARBA00023010"/>
    </source>
</evidence>
<evidence type="ECO:0000313" key="21">
    <source>
        <dbReference type="EMBL" id="ROV96282.1"/>
    </source>
</evidence>
<feature type="compositionally biased region" description="Low complexity" evidence="17">
    <location>
        <begin position="457"/>
        <end position="467"/>
    </location>
</feature>
<gene>
    <name evidence="21" type="ORF">VMCG_07714</name>
</gene>
<dbReference type="PANTHER" id="PTHR47958">
    <property type="entry name" value="ATP-DEPENDENT RNA HELICASE DBP3"/>
    <property type="match status" value="1"/>
</dbReference>
<evidence type="ECO:0000313" key="22">
    <source>
        <dbReference type="Proteomes" id="UP000283895"/>
    </source>
</evidence>
<comment type="catalytic activity">
    <reaction evidence="15">
        <text>ATP + H2O = ADP + phosphate + H(+)</text>
        <dbReference type="Rhea" id="RHEA:13065"/>
        <dbReference type="ChEBI" id="CHEBI:15377"/>
        <dbReference type="ChEBI" id="CHEBI:15378"/>
        <dbReference type="ChEBI" id="CHEBI:30616"/>
        <dbReference type="ChEBI" id="CHEBI:43474"/>
        <dbReference type="ChEBI" id="CHEBI:456216"/>
        <dbReference type="EC" id="3.6.4.13"/>
    </reaction>
</comment>
<dbReference type="Gene3D" id="3.40.50.300">
    <property type="entry name" value="P-loop containing nucleotide triphosphate hydrolases"/>
    <property type="match status" value="2"/>
</dbReference>
<dbReference type="InterPro" id="IPR001650">
    <property type="entry name" value="Helicase_C-like"/>
</dbReference>
<dbReference type="Pfam" id="PF00270">
    <property type="entry name" value="DEAD"/>
    <property type="match status" value="1"/>
</dbReference>
<proteinExistence type="inferred from homology"/>
<dbReference type="SMART" id="SM00487">
    <property type="entry name" value="DEXDc"/>
    <property type="match status" value="1"/>
</dbReference>
<dbReference type="GO" id="GO:0005524">
    <property type="term" value="F:ATP binding"/>
    <property type="evidence" value="ECO:0007669"/>
    <property type="project" value="UniProtKB-KW"/>
</dbReference>
<dbReference type="FunFam" id="3.40.50.300:FF:000849">
    <property type="entry name" value="ATP-dependent RNA helicase DBP5"/>
    <property type="match status" value="1"/>
</dbReference>
<keyword evidence="11" id="KW-0539">Nucleus</keyword>
<dbReference type="GO" id="GO:0015031">
    <property type="term" value="P:protein transport"/>
    <property type="evidence" value="ECO:0007669"/>
    <property type="project" value="UniProtKB-KW"/>
</dbReference>
<keyword evidence="11" id="KW-0653">Protein transport</keyword>
<keyword evidence="22" id="KW-1185">Reference proteome</keyword>
<dbReference type="SMART" id="SM00490">
    <property type="entry name" value="HELICc"/>
    <property type="match status" value="1"/>
</dbReference>
<dbReference type="EC" id="3.6.4.13" evidence="3"/>
<keyword evidence="9" id="KW-0694">RNA-binding</keyword>
<dbReference type="GO" id="GO:0031965">
    <property type="term" value="C:nuclear membrane"/>
    <property type="evidence" value="ECO:0007669"/>
    <property type="project" value="UniProtKB-SubCell"/>
</dbReference>
<evidence type="ECO:0000256" key="3">
    <source>
        <dbReference type="ARBA" id="ARBA00012552"/>
    </source>
</evidence>
<organism evidence="21 22">
    <name type="scientific">Cytospora schulzeri</name>
    <dbReference type="NCBI Taxonomy" id="448051"/>
    <lineage>
        <taxon>Eukaryota</taxon>
        <taxon>Fungi</taxon>
        <taxon>Dikarya</taxon>
        <taxon>Ascomycota</taxon>
        <taxon>Pezizomycotina</taxon>
        <taxon>Sordariomycetes</taxon>
        <taxon>Sordariomycetidae</taxon>
        <taxon>Diaporthales</taxon>
        <taxon>Cytosporaceae</taxon>
        <taxon>Cytospora</taxon>
    </lineage>
</organism>
<dbReference type="CDD" id="cd18787">
    <property type="entry name" value="SF2_C_DEAD"/>
    <property type="match status" value="1"/>
</dbReference>
<dbReference type="GO" id="GO:0005643">
    <property type="term" value="C:nuclear pore"/>
    <property type="evidence" value="ECO:0007669"/>
    <property type="project" value="UniProtKB-SubCell"/>
</dbReference>
<dbReference type="SUPFAM" id="SSF52540">
    <property type="entry name" value="P-loop containing nucleoside triphosphate hydrolases"/>
    <property type="match status" value="1"/>
</dbReference>
<feature type="domain" description="DEAD-box RNA helicase Q" evidence="20">
    <location>
        <begin position="41"/>
        <end position="69"/>
    </location>
</feature>
<feature type="region of interest" description="Disordered" evidence="17">
    <location>
        <begin position="439"/>
        <end position="467"/>
    </location>
</feature>
<evidence type="ECO:0000256" key="11">
    <source>
        <dbReference type="ARBA" id="ARBA00023132"/>
    </source>
</evidence>
<feature type="domain" description="Helicase ATP-binding" evidence="18">
    <location>
        <begin position="74"/>
        <end position="243"/>
    </location>
</feature>
<comment type="subunit">
    <text evidence="14">Associates with the nuclear pore complex.</text>
</comment>
<keyword evidence="6" id="KW-0347">Helicase</keyword>